<sequence>TGKIDVSCLNIWFYSLPIIWHKSFNLSFQTVRRLLNAYSIRHSIIYNVYL</sequence>
<evidence type="ECO:0000313" key="2">
    <source>
        <dbReference type="Proteomes" id="UP000054359"/>
    </source>
</evidence>
<dbReference type="EMBL" id="KK119959">
    <property type="protein sequence ID" value="KFM77178.1"/>
    <property type="molecule type" value="Genomic_DNA"/>
</dbReference>
<feature type="non-terminal residue" evidence="1">
    <location>
        <position position="50"/>
    </location>
</feature>
<evidence type="ECO:0000313" key="1">
    <source>
        <dbReference type="EMBL" id="KFM77178.1"/>
    </source>
</evidence>
<gene>
    <name evidence="1" type="ORF">X975_12713</name>
</gene>
<reference evidence="1 2" key="1">
    <citation type="submission" date="2013-11" db="EMBL/GenBank/DDBJ databases">
        <title>Genome sequencing of Stegodyphus mimosarum.</title>
        <authorList>
            <person name="Bechsgaard J."/>
        </authorList>
    </citation>
    <scope>NUCLEOTIDE SEQUENCE [LARGE SCALE GENOMIC DNA]</scope>
</reference>
<organism evidence="1 2">
    <name type="scientific">Stegodyphus mimosarum</name>
    <name type="common">African social velvet spider</name>
    <dbReference type="NCBI Taxonomy" id="407821"/>
    <lineage>
        <taxon>Eukaryota</taxon>
        <taxon>Metazoa</taxon>
        <taxon>Ecdysozoa</taxon>
        <taxon>Arthropoda</taxon>
        <taxon>Chelicerata</taxon>
        <taxon>Arachnida</taxon>
        <taxon>Araneae</taxon>
        <taxon>Araneomorphae</taxon>
        <taxon>Entelegynae</taxon>
        <taxon>Eresoidea</taxon>
        <taxon>Eresidae</taxon>
        <taxon>Stegodyphus</taxon>
    </lineage>
</organism>
<dbReference type="Proteomes" id="UP000054359">
    <property type="component" value="Unassembled WGS sequence"/>
</dbReference>
<proteinExistence type="predicted"/>
<accession>A0A087UII9</accession>
<protein>
    <submittedName>
        <fullName evidence="1">Uncharacterized protein</fullName>
    </submittedName>
</protein>
<feature type="non-terminal residue" evidence="1">
    <location>
        <position position="1"/>
    </location>
</feature>
<name>A0A087UII9_STEMI</name>
<dbReference type="AlphaFoldDB" id="A0A087UII9"/>
<keyword evidence="2" id="KW-1185">Reference proteome</keyword>